<dbReference type="EMBL" id="CP136051">
    <property type="protein sequence ID" value="WOK08008.1"/>
    <property type="molecule type" value="Genomic_DNA"/>
</dbReference>
<evidence type="ECO:0000313" key="2">
    <source>
        <dbReference type="EMBL" id="WOK08008.1"/>
    </source>
</evidence>
<dbReference type="InterPro" id="IPR003812">
    <property type="entry name" value="Fido"/>
</dbReference>
<dbReference type="SUPFAM" id="SSF140931">
    <property type="entry name" value="Fic-like"/>
    <property type="match status" value="1"/>
</dbReference>
<protein>
    <submittedName>
        <fullName evidence="2">Fic family protein</fullName>
    </submittedName>
</protein>
<feature type="domain" description="Fido" evidence="1">
    <location>
        <begin position="114"/>
        <end position="270"/>
    </location>
</feature>
<dbReference type="Proteomes" id="UP001302349">
    <property type="component" value="Chromosome"/>
</dbReference>
<evidence type="ECO:0000259" key="1">
    <source>
        <dbReference type="PROSITE" id="PS51459"/>
    </source>
</evidence>
<proteinExistence type="predicted"/>
<dbReference type="InterPro" id="IPR036597">
    <property type="entry name" value="Fido-like_dom_sf"/>
</dbReference>
<keyword evidence="3" id="KW-1185">Reference proteome</keyword>
<dbReference type="InterPro" id="IPR040198">
    <property type="entry name" value="Fido_containing"/>
</dbReference>
<sequence length="375" mass="42993">MTWNWQHKEWPQFKYKVDIYEAYERDFLHRAGIMFGSMKHVSVADQDVLKVDLMSNEAFKTSEIEGELLNRESLQSSIRRQFGLKTDHQRRITPAEEGIAELMIDLYKTYNAPLDEHQLFSWHEMLTSGRRDLLDIGRYRTHEDSMQVVSGALGSPKVHYEAPPSSRVKKEMDTFIAWFNATNKPASDPLSPLVRAGIAHLYFESIHPFEDGNGRIGRAISEKALSQALGKPTLIAISHVIESNKKEYYEALQNNSTSLAIDQWLEYFCHLVIQAQSHTQSTIDFLIEKGKFFHRFSNALNPRQTKVIERIFKEGINGFKGGLSAENYIRITQTTASTATRDLQNLVEQGALKRTGARKGTRYYLNINHESTAVY</sequence>
<dbReference type="Pfam" id="PF13776">
    <property type="entry name" value="DUF4172"/>
    <property type="match status" value="1"/>
</dbReference>
<reference evidence="2 3" key="1">
    <citation type="journal article" date="2023" name="Microbiol. Resour. Announc.">
        <title>Complete Genome Sequence of Imperialibacter roseus strain P4T.</title>
        <authorList>
            <person name="Tizabi D.R."/>
            <person name="Bachvaroff T."/>
            <person name="Hill R.T."/>
        </authorList>
    </citation>
    <scope>NUCLEOTIDE SEQUENCE [LARGE SCALE GENOMIC DNA]</scope>
    <source>
        <strain evidence="2 3">P4T</strain>
    </source>
</reference>
<dbReference type="PROSITE" id="PS51459">
    <property type="entry name" value="FIDO"/>
    <property type="match status" value="1"/>
</dbReference>
<dbReference type="PANTHER" id="PTHR13504">
    <property type="entry name" value="FIDO DOMAIN-CONTAINING PROTEIN DDB_G0283145"/>
    <property type="match status" value="1"/>
</dbReference>
<dbReference type="Pfam" id="PF02661">
    <property type="entry name" value="Fic"/>
    <property type="match status" value="1"/>
</dbReference>
<dbReference type="PANTHER" id="PTHR13504:SF33">
    <property type="entry name" value="FIC FAMILY PROTEIN"/>
    <property type="match status" value="1"/>
</dbReference>
<gene>
    <name evidence="2" type="ORF">RT717_05105</name>
</gene>
<dbReference type="Gene3D" id="1.10.10.10">
    <property type="entry name" value="Winged helix-like DNA-binding domain superfamily/Winged helix DNA-binding domain"/>
    <property type="match status" value="1"/>
</dbReference>
<name>A0ABZ0ISI5_9BACT</name>
<dbReference type="Gene3D" id="1.10.3290.10">
    <property type="entry name" value="Fido-like domain"/>
    <property type="match status" value="1"/>
</dbReference>
<dbReference type="InterPro" id="IPR025230">
    <property type="entry name" value="DUF4172"/>
</dbReference>
<dbReference type="RefSeq" id="WP_317490656.1">
    <property type="nucleotide sequence ID" value="NZ_CP136051.1"/>
</dbReference>
<organism evidence="2 3">
    <name type="scientific">Imperialibacter roseus</name>
    <dbReference type="NCBI Taxonomy" id="1324217"/>
    <lineage>
        <taxon>Bacteria</taxon>
        <taxon>Pseudomonadati</taxon>
        <taxon>Bacteroidota</taxon>
        <taxon>Cytophagia</taxon>
        <taxon>Cytophagales</taxon>
        <taxon>Flammeovirgaceae</taxon>
        <taxon>Imperialibacter</taxon>
    </lineage>
</organism>
<accession>A0ABZ0ISI5</accession>
<evidence type="ECO:0000313" key="3">
    <source>
        <dbReference type="Proteomes" id="UP001302349"/>
    </source>
</evidence>
<dbReference type="InterPro" id="IPR036388">
    <property type="entry name" value="WH-like_DNA-bd_sf"/>
</dbReference>